<evidence type="ECO:0000256" key="15">
    <source>
        <dbReference type="ARBA" id="ARBA00023224"/>
    </source>
</evidence>
<gene>
    <name evidence="17" type="primary">FSHR</name>
    <name evidence="19" type="ORF">N310_02174</name>
</gene>
<dbReference type="PANTHER" id="PTHR24372:SF5">
    <property type="entry name" value="FOLLICLE-STIMULATING HORMONE RECEPTOR"/>
    <property type="match status" value="1"/>
</dbReference>
<dbReference type="GO" id="GO:0009755">
    <property type="term" value="P:hormone-mediated signaling pathway"/>
    <property type="evidence" value="ECO:0007669"/>
    <property type="project" value="TreeGrafter"/>
</dbReference>
<evidence type="ECO:0000256" key="4">
    <source>
        <dbReference type="ARBA" id="ARBA00022553"/>
    </source>
</evidence>
<dbReference type="InterPro" id="IPR024635">
    <property type="entry name" value="GnHR_TM"/>
</dbReference>
<dbReference type="Pfam" id="PF00001">
    <property type="entry name" value="7tm_1"/>
    <property type="match status" value="1"/>
</dbReference>
<dbReference type="GO" id="GO:0008584">
    <property type="term" value="P:male gonad development"/>
    <property type="evidence" value="ECO:0007669"/>
    <property type="project" value="TreeGrafter"/>
</dbReference>
<evidence type="ECO:0000256" key="7">
    <source>
        <dbReference type="ARBA" id="ARBA00022729"/>
    </source>
</evidence>
<dbReference type="SUPFAM" id="SSF81321">
    <property type="entry name" value="Family A G protein-coupled receptor-like"/>
    <property type="match status" value="1"/>
</dbReference>
<dbReference type="InterPro" id="IPR002272">
    <property type="entry name" value="FSH_rcpt"/>
</dbReference>
<dbReference type="GO" id="GO:0008528">
    <property type="term" value="F:G protein-coupled peptide receptor activity"/>
    <property type="evidence" value="ECO:0007669"/>
    <property type="project" value="TreeGrafter"/>
</dbReference>
<evidence type="ECO:0000256" key="6">
    <source>
        <dbReference type="ARBA" id="ARBA00022692"/>
    </source>
</evidence>
<evidence type="ECO:0000313" key="19">
    <source>
        <dbReference type="EMBL" id="KFP82784.1"/>
    </source>
</evidence>
<feature type="transmembrane region" description="Helical" evidence="17">
    <location>
        <begin position="402"/>
        <end position="425"/>
    </location>
</feature>
<dbReference type="AlphaFoldDB" id="A0A091N1N0"/>
<dbReference type="PROSITE" id="PS00237">
    <property type="entry name" value="G_PROTEIN_RECEP_F1_1"/>
    <property type="match status" value="1"/>
</dbReference>
<feature type="transmembrane region" description="Helical" evidence="17">
    <location>
        <begin position="360"/>
        <end position="381"/>
    </location>
</feature>
<evidence type="ECO:0000256" key="13">
    <source>
        <dbReference type="ARBA" id="ARBA00023170"/>
    </source>
</evidence>
<dbReference type="CDD" id="cd15360">
    <property type="entry name" value="7tmA_FSH-R"/>
    <property type="match status" value="1"/>
</dbReference>
<feature type="non-terminal residue" evidence="19">
    <location>
        <position position="1"/>
    </location>
</feature>
<dbReference type="GO" id="GO:0007189">
    <property type="term" value="P:adenylate cyclase-activating G protein-coupled receptor signaling pathway"/>
    <property type="evidence" value="ECO:0007669"/>
    <property type="project" value="TreeGrafter"/>
</dbReference>
<name>A0A091N1N0_9PASS</name>
<evidence type="ECO:0000256" key="16">
    <source>
        <dbReference type="ARBA" id="ARBA00030636"/>
    </source>
</evidence>
<organism evidence="19 20">
    <name type="scientific">Acanthisitta chloris</name>
    <name type="common">rifleman</name>
    <dbReference type="NCBI Taxonomy" id="57068"/>
    <lineage>
        <taxon>Eukaryota</taxon>
        <taxon>Metazoa</taxon>
        <taxon>Chordata</taxon>
        <taxon>Craniata</taxon>
        <taxon>Vertebrata</taxon>
        <taxon>Euteleostomi</taxon>
        <taxon>Archelosauria</taxon>
        <taxon>Archosauria</taxon>
        <taxon>Dinosauria</taxon>
        <taxon>Saurischia</taxon>
        <taxon>Theropoda</taxon>
        <taxon>Coelurosauria</taxon>
        <taxon>Aves</taxon>
        <taxon>Neognathae</taxon>
        <taxon>Neoaves</taxon>
        <taxon>Telluraves</taxon>
        <taxon>Australaves</taxon>
        <taxon>Passeriformes</taxon>
        <taxon>Acanthisittidae</taxon>
        <taxon>Acanthisitta</taxon>
    </lineage>
</organism>
<keyword evidence="7" id="KW-0732">Signal</keyword>
<dbReference type="Gene3D" id="3.80.10.10">
    <property type="entry name" value="Ribonuclease Inhibitor"/>
    <property type="match status" value="1"/>
</dbReference>
<dbReference type="PRINTS" id="PR01143">
    <property type="entry name" value="FSHRECEPTOR"/>
</dbReference>
<feature type="transmembrane region" description="Helical" evidence="17">
    <location>
        <begin position="283"/>
        <end position="304"/>
    </location>
</feature>
<keyword evidence="5" id="KW-0433">Leucine-rich repeat</keyword>
<keyword evidence="6 17" id="KW-0812">Transmembrane</keyword>
<evidence type="ECO:0000256" key="11">
    <source>
        <dbReference type="ARBA" id="ARBA00023136"/>
    </source>
</evidence>
<evidence type="ECO:0000256" key="10">
    <source>
        <dbReference type="ARBA" id="ARBA00023040"/>
    </source>
</evidence>
<keyword evidence="12" id="KW-1015">Disulfide bond</keyword>
<feature type="transmembrane region" description="Helical" evidence="17">
    <location>
        <begin position="316"/>
        <end position="340"/>
    </location>
</feature>
<keyword evidence="9 17" id="KW-1133">Transmembrane helix</keyword>
<dbReference type="SUPFAM" id="SSF52058">
    <property type="entry name" value="L domain-like"/>
    <property type="match status" value="1"/>
</dbReference>
<comment type="subcellular location">
    <subcellularLocation>
        <location evidence="1 17">Cell membrane</location>
        <topology evidence="1 17">Multi-pass membrane protein</topology>
    </subcellularLocation>
</comment>
<dbReference type="InterPro" id="IPR017452">
    <property type="entry name" value="GPCR_Rhodpsn_7TM"/>
</dbReference>
<dbReference type="InterPro" id="IPR000276">
    <property type="entry name" value="GPCR_Rhodpsn"/>
</dbReference>
<protein>
    <recommendedName>
        <fullName evidence="2 17">Follicle-stimulating hormone receptor</fullName>
    </recommendedName>
    <alternativeName>
        <fullName evidence="16 17">Follitropin receptor</fullName>
    </alternativeName>
</protein>
<dbReference type="InterPro" id="IPR002131">
    <property type="entry name" value="Gphrmn_rcpt_fam"/>
</dbReference>
<evidence type="ECO:0000256" key="5">
    <source>
        <dbReference type="ARBA" id="ARBA00022614"/>
    </source>
</evidence>
<evidence type="ECO:0000256" key="2">
    <source>
        <dbReference type="ARBA" id="ARBA00021226"/>
    </source>
</evidence>
<comment type="function">
    <text evidence="17">G protein-coupled receptor for follitropin, the follicle-stimulating hormone. Through cAMP production activates the downstream PI3K-AKT and ERK1/ERK2 signaling pathways.</text>
</comment>
<feature type="domain" description="G-protein coupled receptors family 1 profile" evidence="18">
    <location>
        <begin position="295"/>
        <end position="542"/>
    </location>
</feature>
<dbReference type="PRINTS" id="PR00373">
    <property type="entry name" value="GLYCHORMONER"/>
</dbReference>
<evidence type="ECO:0000256" key="9">
    <source>
        <dbReference type="ARBA" id="ARBA00022989"/>
    </source>
</evidence>
<dbReference type="GO" id="GO:0004963">
    <property type="term" value="F:follicle-stimulating hormone receptor activity"/>
    <property type="evidence" value="ECO:0007669"/>
    <property type="project" value="InterPro"/>
</dbReference>
<evidence type="ECO:0000256" key="14">
    <source>
        <dbReference type="ARBA" id="ARBA00023180"/>
    </source>
</evidence>
<feature type="transmembrane region" description="Helical" evidence="17">
    <location>
        <begin position="445"/>
        <end position="470"/>
    </location>
</feature>
<dbReference type="InterPro" id="IPR032675">
    <property type="entry name" value="LRR_dom_sf"/>
</dbReference>
<keyword evidence="15 17" id="KW-0807">Transducer</keyword>
<keyword evidence="10 17" id="KW-0297">G-protein coupled receptor</keyword>
<dbReference type="GO" id="GO:0005886">
    <property type="term" value="C:plasma membrane"/>
    <property type="evidence" value="ECO:0007669"/>
    <property type="project" value="UniProtKB-SubCell"/>
</dbReference>
<evidence type="ECO:0000313" key="20">
    <source>
        <dbReference type="Proteomes" id="UP000053537"/>
    </source>
</evidence>
<evidence type="ECO:0000256" key="8">
    <source>
        <dbReference type="ARBA" id="ARBA00022737"/>
    </source>
</evidence>
<dbReference type="PANTHER" id="PTHR24372">
    <property type="entry name" value="GLYCOPROTEIN HORMONE RECEPTOR"/>
    <property type="match status" value="1"/>
</dbReference>
<evidence type="ECO:0000259" key="18">
    <source>
        <dbReference type="PROSITE" id="PS50262"/>
    </source>
</evidence>
<keyword evidence="4" id="KW-0597">Phosphoprotein</keyword>
<dbReference type="FunFam" id="1.20.1070.10:FF:000019">
    <property type="entry name" value="Lutropin-choriogonadotropic hormone receptor"/>
    <property type="match status" value="1"/>
</dbReference>
<evidence type="ECO:0000256" key="1">
    <source>
        <dbReference type="ARBA" id="ARBA00004651"/>
    </source>
</evidence>
<sequence length="586" mass="66399">FSSLPKLHEIRIEKANNLVHIDQGAFQHLPSLRYLFTSICNDLSKMLSASSHAAQDIQDNINIRAIERNSFMGLSSESVILWLNKNGIQEIENHAFNGTYLDELNLSDNYNLEKLPNEVFHGASGPVVLDISSTKISFLPSHGLELIKKLRARSTYNLKKLPDLSKFRSLIEANFTYPSHCCAFTNWKRQNLKLCSFYNFSTELYPICSISQAKQDLDEQPGKTIERQSAAEDYIPNYGTGFDPTENEFDYGLCNEVVNVACSPKPDAFNPCEDIMGYNILRVLIWFISILAITGNIVVLIILISSQYKLTVPRFLMCNLAFADLCIGIYLLFIASVDIQTKSQYYNYAIDWQTGAGCNAAGFFTVFASELSVYTLTVITLERWHTITYAMQLDRKVRLHHAVIIMIFGWMFAFVVALLPIFGISSYMKVSICLPMDIETPFSQAYVIFLLVLNVLAFVIICVCYICIYFTVRNPNVISSNSDTKIAKRMAILIFTDFLCMAPISFFAISASLKVPLITVSKSKILLVLFYPINSCANPFLYAIFTKTFRRDFFILLSKFGCCEMQAQIYRTETSSSAHNFHTRNG</sequence>
<proteinExistence type="inferred from homology"/>
<evidence type="ECO:0000256" key="12">
    <source>
        <dbReference type="ARBA" id="ARBA00023157"/>
    </source>
</evidence>
<evidence type="ECO:0000256" key="3">
    <source>
        <dbReference type="ARBA" id="ARBA00022475"/>
    </source>
</evidence>
<comment type="similarity">
    <text evidence="17">Belongs to the G-protein coupled receptor 1 family. FSH/LSH/TSH subfamily.</text>
</comment>
<reference evidence="19 20" key="1">
    <citation type="submission" date="2014-04" db="EMBL/GenBank/DDBJ databases">
        <title>Genome evolution of avian class.</title>
        <authorList>
            <person name="Zhang G."/>
            <person name="Li C."/>
        </authorList>
    </citation>
    <scope>NUCLEOTIDE SEQUENCE [LARGE SCALE GENOMIC DNA]</scope>
    <source>
        <strain evidence="19">BGI_N310</strain>
    </source>
</reference>
<dbReference type="PRINTS" id="PR00237">
    <property type="entry name" value="GPCRRHODOPSN"/>
</dbReference>
<keyword evidence="8" id="KW-0677">Repeat</keyword>
<keyword evidence="20" id="KW-1185">Reference proteome</keyword>
<keyword evidence="3 17" id="KW-1003">Cell membrane</keyword>
<accession>A0A091N1N0</accession>
<keyword evidence="13 17" id="KW-0675">Receptor</keyword>
<dbReference type="PROSITE" id="PS50262">
    <property type="entry name" value="G_PROTEIN_RECEP_F1_2"/>
    <property type="match status" value="1"/>
</dbReference>
<dbReference type="EMBL" id="KK840131">
    <property type="protein sequence ID" value="KFP82784.1"/>
    <property type="molecule type" value="Genomic_DNA"/>
</dbReference>
<dbReference type="Proteomes" id="UP000053537">
    <property type="component" value="Unassembled WGS sequence"/>
</dbReference>
<keyword evidence="14" id="KW-0325">Glycoprotein</keyword>
<keyword evidence="11 17" id="KW-0472">Membrane</keyword>
<evidence type="ECO:0000256" key="17">
    <source>
        <dbReference type="RuleBase" id="RU361222"/>
    </source>
</evidence>
<feature type="non-terminal residue" evidence="19">
    <location>
        <position position="586"/>
    </location>
</feature>
<feature type="transmembrane region" description="Helical" evidence="17">
    <location>
        <begin position="525"/>
        <end position="545"/>
    </location>
</feature>
<feature type="transmembrane region" description="Helical" evidence="17">
    <location>
        <begin position="491"/>
        <end position="513"/>
    </location>
</feature>
<dbReference type="Gene3D" id="1.20.1070.10">
    <property type="entry name" value="Rhodopsin 7-helix transmembrane proteins"/>
    <property type="match status" value="1"/>
</dbReference>
<dbReference type="Pfam" id="PF12369">
    <property type="entry name" value="GnHR_trans"/>
    <property type="match status" value="1"/>
</dbReference>